<dbReference type="NCBIfam" id="TIGR01484">
    <property type="entry name" value="HAD-SF-IIB"/>
    <property type="match status" value="1"/>
</dbReference>
<dbReference type="Gene3D" id="3.30.1240.10">
    <property type="match status" value="1"/>
</dbReference>
<dbReference type="InterPro" id="IPR023214">
    <property type="entry name" value="HAD_sf"/>
</dbReference>
<dbReference type="RefSeq" id="WP_130420532.1">
    <property type="nucleotide sequence ID" value="NZ_SHKW01000001.1"/>
</dbReference>
<dbReference type="Gene3D" id="3.40.50.1000">
    <property type="entry name" value="HAD superfamily/HAD-like"/>
    <property type="match status" value="2"/>
</dbReference>
<dbReference type="PANTHER" id="PTHR10000:SF55">
    <property type="entry name" value="5-AMINO-6-(5-PHOSPHO-D-RIBITYLAMINO)URACIL PHOSPHATASE YCSE"/>
    <property type="match status" value="1"/>
</dbReference>
<dbReference type="InterPro" id="IPR036412">
    <property type="entry name" value="HAD-like_sf"/>
</dbReference>
<evidence type="ECO:0000313" key="1">
    <source>
        <dbReference type="EMBL" id="RZU42603.1"/>
    </source>
</evidence>
<dbReference type="PANTHER" id="PTHR10000">
    <property type="entry name" value="PHOSPHOSERINE PHOSPHATASE"/>
    <property type="match status" value="1"/>
</dbReference>
<dbReference type="EMBL" id="SHKW01000001">
    <property type="protein sequence ID" value="RZU42603.1"/>
    <property type="molecule type" value="Genomic_DNA"/>
</dbReference>
<gene>
    <name evidence="1" type="ORF">BDD14_4194</name>
</gene>
<dbReference type="PROSITE" id="PS01229">
    <property type="entry name" value="COF_2"/>
    <property type="match status" value="1"/>
</dbReference>
<comment type="caution">
    <text evidence="1">The sequence shown here is derived from an EMBL/GenBank/DDBJ whole genome shotgun (WGS) entry which is preliminary data.</text>
</comment>
<dbReference type="GO" id="GO:0000287">
    <property type="term" value="F:magnesium ion binding"/>
    <property type="evidence" value="ECO:0007669"/>
    <property type="project" value="TreeGrafter"/>
</dbReference>
<sequence length="327" mass="35291">MSKNSWVRMIAVDMDGTLLGADGQVSARNLAALKTAEQAGVEVVVATGRRHSYAMRVLRGLGLREENGLISSNGAVVRTLGARLLERTLLQRSTAEWLVGHMGEFRRSLLITFDRVQPDGEDTHGALVVEETEELKGSIGRWMAANEPYIERVVPMEDALGREGLIQMMLCGTIGRMREAEARLLTDPKVLGVGLEPLRRAEVRRGAGEVRPVAEAALHRTEYPERDLSIVDVLPAGCSKGRALMDLATERGVAREEILAIGDNWNDISMLEAAGSSVLMANAPEDLKKVGVARGWVVGGHHLEDGVAVAVEAALAGERHTALSAAR</sequence>
<reference evidence="1 2" key="1">
    <citation type="submission" date="2019-02" db="EMBL/GenBank/DDBJ databases">
        <title>Genomic Encyclopedia of Archaeal and Bacterial Type Strains, Phase II (KMG-II): from individual species to whole genera.</title>
        <authorList>
            <person name="Goeker M."/>
        </authorList>
    </citation>
    <scope>NUCLEOTIDE SEQUENCE [LARGE SCALE GENOMIC DNA]</scope>
    <source>
        <strain evidence="1 2">DSM 18101</strain>
    </source>
</reference>
<evidence type="ECO:0008006" key="3">
    <source>
        <dbReference type="Google" id="ProtNLM"/>
    </source>
</evidence>
<dbReference type="GO" id="GO:0005829">
    <property type="term" value="C:cytosol"/>
    <property type="evidence" value="ECO:0007669"/>
    <property type="project" value="TreeGrafter"/>
</dbReference>
<dbReference type="Proteomes" id="UP000292958">
    <property type="component" value="Unassembled WGS sequence"/>
</dbReference>
<dbReference type="Pfam" id="PF08282">
    <property type="entry name" value="Hydrolase_3"/>
    <property type="match status" value="2"/>
</dbReference>
<proteinExistence type="predicted"/>
<dbReference type="SUPFAM" id="SSF56784">
    <property type="entry name" value="HAD-like"/>
    <property type="match status" value="1"/>
</dbReference>
<keyword evidence="2" id="KW-1185">Reference proteome</keyword>
<organism evidence="1 2">
    <name type="scientific">Edaphobacter modestus</name>
    <dbReference type="NCBI Taxonomy" id="388466"/>
    <lineage>
        <taxon>Bacteria</taxon>
        <taxon>Pseudomonadati</taxon>
        <taxon>Acidobacteriota</taxon>
        <taxon>Terriglobia</taxon>
        <taxon>Terriglobales</taxon>
        <taxon>Acidobacteriaceae</taxon>
        <taxon>Edaphobacter</taxon>
    </lineage>
</organism>
<accession>A0A4Q7YZE3</accession>
<dbReference type="InterPro" id="IPR006379">
    <property type="entry name" value="HAD-SF_hydro_IIB"/>
</dbReference>
<name>A0A4Q7YZE3_9BACT</name>
<evidence type="ECO:0000313" key="2">
    <source>
        <dbReference type="Proteomes" id="UP000292958"/>
    </source>
</evidence>
<dbReference type="OrthoDB" id="9781413at2"/>
<dbReference type="GO" id="GO:0016791">
    <property type="term" value="F:phosphatase activity"/>
    <property type="evidence" value="ECO:0007669"/>
    <property type="project" value="TreeGrafter"/>
</dbReference>
<dbReference type="AlphaFoldDB" id="A0A4Q7YZE3"/>
<protein>
    <recommendedName>
        <fullName evidence="3">Cof subfamily protein (Haloacid dehalogenase superfamily)/HAD superfamily hydrolase (TIGR01484 family)</fullName>
    </recommendedName>
</protein>